<proteinExistence type="inferred from homology"/>
<gene>
    <name evidence="4" type="primary">moaD</name>
    <name evidence="4" type="ORF">GAK30_03752</name>
</gene>
<evidence type="ECO:0000256" key="2">
    <source>
        <dbReference type="ARBA" id="ARBA00024200"/>
    </source>
</evidence>
<keyword evidence="1" id="KW-0547">Nucleotide-binding</keyword>
<organism evidence="4 5">
    <name type="scientific">Paracidovorax wautersii</name>
    <dbReference type="NCBI Taxonomy" id="1177982"/>
    <lineage>
        <taxon>Bacteria</taxon>
        <taxon>Pseudomonadati</taxon>
        <taxon>Pseudomonadota</taxon>
        <taxon>Betaproteobacteria</taxon>
        <taxon>Burkholderiales</taxon>
        <taxon>Comamonadaceae</taxon>
        <taxon>Paracidovorax</taxon>
    </lineage>
</organism>
<dbReference type="PANTHER" id="PTHR33359:SF1">
    <property type="entry name" value="MOLYBDOPTERIN SYNTHASE SULFUR CARRIER SUBUNIT"/>
    <property type="match status" value="1"/>
</dbReference>
<evidence type="ECO:0000256" key="1">
    <source>
        <dbReference type="ARBA" id="ARBA00022741"/>
    </source>
</evidence>
<dbReference type="Pfam" id="PF02597">
    <property type="entry name" value="ThiS"/>
    <property type="match status" value="1"/>
</dbReference>
<dbReference type="GO" id="GO:0006777">
    <property type="term" value="P:Mo-molybdopterin cofactor biosynthetic process"/>
    <property type="evidence" value="ECO:0007669"/>
    <property type="project" value="InterPro"/>
</dbReference>
<dbReference type="Gene3D" id="3.10.20.30">
    <property type="match status" value="1"/>
</dbReference>
<dbReference type="InterPro" id="IPR044672">
    <property type="entry name" value="MOCS2A"/>
</dbReference>
<dbReference type="GO" id="GO:0000166">
    <property type="term" value="F:nucleotide binding"/>
    <property type="evidence" value="ECO:0007669"/>
    <property type="project" value="UniProtKB-KW"/>
</dbReference>
<dbReference type="CDD" id="cd00754">
    <property type="entry name" value="Ubl_MoaD"/>
    <property type="match status" value="1"/>
</dbReference>
<sequence>MNQATTSVAAGKAVTLRFFAAIRETIGQSEEPWRTHAATVGDLRDELLARGGAYAQALARGRAVRVALNQVLCAESEPLPEGAEVAFFPPVTGG</sequence>
<dbReference type="InterPro" id="IPR016155">
    <property type="entry name" value="Mopterin_synth/thiamin_S_b"/>
</dbReference>
<evidence type="ECO:0000313" key="5">
    <source>
        <dbReference type="Proteomes" id="UP000461670"/>
    </source>
</evidence>
<dbReference type="InterPro" id="IPR003749">
    <property type="entry name" value="ThiS/MoaD-like"/>
</dbReference>
<dbReference type="GO" id="GO:1990133">
    <property type="term" value="C:molybdopterin adenylyltransferase complex"/>
    <property type="evidence" value="ECO:0007669"/>
    <property type="project" value="TreeGrafter"/>
</dbReference>
<comment type="caution">
    <text evidence="4">The sequence shown here is derived from an EMBL/GenBank/DDBJ whole genome shotgun (WGS) entry which is preliminary data.</text>
</comment>
<evidence type="ECO:0000256" key="3">
    <source>
        <dbReference type="ARBA" id="ARBA00024247"/>
    </source>
</evidence>
<dbReference type="InterPro" id="IPR012675">
    <property type="entry name" value="Beta-grasp_dom_sf"/>
</dbReference>
<reference evidence="5" key="1">
    <citation type="journal article" date="2020" name="MBio">
        <title>Horizontal gene transfer to a defensive symbiont with a reduced genome amongst a multipartite beetle microbiome.</title>
        <authorList>
            <person name="Waterworth S.C."/>
            <person name="Florez L.V."/>
            <person name="Rees E.R."/>
            <person name="Hertweck C."/>
            <person name="Kaltenpoth M."/>
            <person name="Kwan J.C."/>
        </authorList>
    </citation>
    <scope>NUCLEOTIDE SEQUENCE [LARGE SCALE GENOMIC DNA]</scope>
</reference>
<accession>A0A7V8JNL4</accession>
<comment type="similarity">
    <text evidence="2">Belongs to the MoaD family.</text>
</comment>
<evidence type="ECO:0000313" key="4">
    <source>
        <dbReference type="EMBL" id="KAF1018293.1"/>
    </source>
</evidence>
<dbReference type="EMBL" id="WNDQ01000093">
    <property type="protein sequence ID" value="KAF1018293.1"/>
    <property type="molecule type" value="Genomic_DNA"/>
</dbReference>
<dbReference type="Proteomes" id="UP000461670">
    <property type="component" value="Unassembled WGS sequence"/>
</dbReference>
<dbReference type="PANTHER" id="PTHR33359">
    <property type="entry name" value="MOLYBDOPTERIN SYNTHASE SULFUR CARRIER SUBUNIT"/>
    <property type="match status" value="1"/>
</dbReference>
<protein>
    <recommendedName>
        <fullName evidence="3">Molybdopterin synthase sulfur carrier subunit</fullName>
    </recommendedName>
</protein>
<dbReference type="AlphaFoldDB" id="A0A7V8JNL4"/>
<dbReference type="SUPFAM" id="SSF54285">
    <property type="entry name" value="MoaD/ThiS"/>
    <property type="match status" value="1"/>
</dbReference>
<name>A0A7V8JNL4_9BURK</name>